<protein>
    <submittedName>
        <fullName evidence="1">Uncharacterized protein</fullName>
    </submittedName>
</protein>
<gene>
    <name evidence="1" type="ORF">MuYL_4106</name>
</gene>
<reference evidence="1 2" key="1">
    <citation type="submission" date="2017-08" db="EMBL/GenBank/DDBJ databases">
        <title>Complete genome sequence of Mucilaginibacter sp. strain BJC16-A31.</title>
        <authorList>
            <consortium name="Henan University of Science and Technology"/>
            <person name="You X."/>
        </authorList>
    </citation>
    <scope>NUCLEOTIDE SEQUENCE [LARGE SCALE GENOMIC DNA]</scope>
    <source>
        <strain evidence="1 2">BJC16-A31</strain>
    </source>
</reference>
<accession>A0A223P2E0</accession>
<evidence type="ECO:0000313" key="1">
    <source>
        <dbReference type="EMBL" id="ASU35991.1"/>
    </source>
</evidence>
<organism evidence="1 2">
    <name type="scientific">Mucilaginibacter xinganensis</name>
    <dbReference type="NCBI Taxonomy" id="1234841"/>
    <lineage>
        <taxon>Bacteria</taxon>
        <taxon>Pseudomonadati</taxon>
        <taxon>Bacteroidota</taxon>
        <taxon>Sphingobacteriia</taxon>
        <taxon>Sphingobacteriales</taxon>
        <taxon>Sphingobacteriaceae</taxon>
        <taxon>Mucilaginibacter</taxon>
    </lineage>
</organism>
<dbReference type="AlphaFoldDB" id="A0A223P2E0"/>
<proteinExistence type="predicted"/>
<evidence type="ECO:0000313" key="2">
    <source>
        <dbReference type="Proteomes" id="UP000215002"/>
    </source>
</evidence>
<dbReference type="Proteomes" id="UP000215002">
    <property type="component" value="Chromosome"/>
</dbReference>
<name>A0A223P2E0_9SPHI</name>
<dbReference type="KEGG" id="muc:MuYL_4106"/>
<sequence length="41" mass="4516">MLQKNLKNDRLLSDTAFRLSTIKSLNMKLLITAITSVGPGI</sequence>
<dbReference type="EMBL" id="CP022743">
    <property type="protein sequence ID" value="ASU35991.1"/>
    <property type="molecule type" value="Genomic_DNA"/>
</dbReference>
<keyword evidence="2" id="KW-1185">Reference proteome</keyword>